<evidence type="ECO:0000256" key="6">
    <source>
        <dbReference type="ARBA" id="ARBA00023002"/>
    </source>
</evidence>
<dbReference type="InterPro" id="IPR039261">
    <property type="entry name" value="FNR_nucleotide-bd"/>
</dbReference>
<dbReference type="SFLD" id="SFLDG01168">
    <property type="entry name" value="Ferric_reductase_subgroup_(FRE"/>
    <property type="match status" value="1"/>
</dbReference>
<dbReference type="InterPro" id="IPR000778">
    <property type="entry name" value="Cyt_b245_heavy_chain"/>
</dbReference>
<evidence type="ECO:0000256" key="1">
    <source>
        <dbReference type="ARBA" id="ARBA00004141"/>
    </source>
</evidence>
<feature type="transmembrane region" description="Helical" evidence="8">
    <location>
        <begin position="20"/>
        <end position="39"/>
    </location>
</feature>
<dbReference type="Proteomes" id="UP001318860">
    <property type="component" value="Unassembled WGS sequence"/>
</dbReference>
<dbReference type="CDD" id="cd06186">
    <property type="entry name" value="NOX_Duox_like_FAD_NADP"/>
    <property type="match status" value="1"/>
</dbReference>
<dbReference type="InterPro" id="IPR050369">
    <property type="entry name" value="RBOH/FRE"/>
</dbReference>
<comment type="caution">
    <text evidence="10">The sequence shown here is derived from an EMBL/GenBank/DDBJ whole genome shotgun (WGS) entry which is preliminary data.</text>
</comment>
<dbReference type="EMBL" id="JABTTQ020000003">
    <property type="protein sequence ID" value="KAK6159730.1"/>
    <property type="molecule type" value="Genomic_DNA"/>
</dbReference>
<evidence type="ECO:0000256" key="3">
    <source>
        <dbReference type="ARBA" id="ARBA00022692"/>
    </source>
</evidence>
<evidence type="ECO:0000256" key="5">
    <source>
        <dbReference type="ARBA" id="ARBA00022989"/>
    </source>
</evidence>
<evidence type="ECO:0000256" key="4">
    <source>
        <dbReference type="ARBA" id="ARBA00022827"/>
    </source>
</evidence>
<feature type="domain" description="FAD-binding FR-type" evidence="9">
    <location>
        <begin position="96"/>
        <end position="212"/>
    </location>
</feature>
<evidence type="ECO:0000313" key="11">
    <source>
        <dbReference type="Proteomes" id="UP001318860"/>
    </source>
</evidence>
<dbReference type="InterPro" id="IPR013130">
    <property type="entry name" value="Fe3_Rdtase_TM_dom"/>
</dbReference>
<keyword evidence="11" id="KW-1185">Reference proteome</keyword>
<gene>
    <name evidence="10" type="ORF">DH2020_003111</name>
</gene>
<dbReference type="Gene3D" id="3.40.50.80">
    <property type="entry name" value="Nucleotide-binding domain of ferredoxin-NADP reductase (FNR) module"/>
    <property type="match status" value="1"/>
</dbReference>
<dbReference type="PANTHER" id="PTHR11972">
    <property type="entry name" value="NADPH OXIDASE"/>
    <property type="match status" value="1"/>
</dbReference>
<evidence type="ECO:0000259" key="9">
    <source>
        <dbReference type="PROSITE" id="PS51384"/>
    </source>
</evidence>
<dbReference type="InterPro" id="IPR017927">
    <property type="entry name" value="FAD-bd_FR_type"/>
</dbReference>
<dbReference type="Pfam" id="PF08022">
    <property type="entry name" value="FAD_binding_8"/>
    <property type="match status" value="1"/>
</dbReference>
<evidence type="ECO:0000313" key="10">
    <source>
        <dbReference type="EMBL" id="KAK6159730.1"/>
    </source>
</evidence>
<dbReference type="SUPFAM" id="SSF52343">
    <property type="entry name" value="Ferredoxin reductase-like, C-terminal NADP-linked domain"/>
    <property type="match status" value="1"/>
</dbReference>
<proteinExistence type="predicted"/>
<dbReference type="SUPFAM" id="SSF63380">
    <property type="entry name" value="Riboflavin synthase domain-like"/>
    <property type="match status" value="1"/>
</dbReference>
<keyword evidence="2" id="KW-0285">Flavoprotein</keyword>
<protein>
    <recommendedName>
        <fullName evidence="9">FAD-binding FR-type domain-containing protein</fullName>
    </recommendedName>
</protein>
<dbReference type="PRINTS" id="PR00466">
    <property type="entry name" value="GP91PHOX"/>
</dbReference>
<dbReference type="Pfam" id="PF01794">
    <property type="entry name" value="Ferric_reduct"/>
    <property type="match status" value="1"/>
</dbReference>
<keyword evidence="4" id="KW-0274">FAD</keyword>
<dbReference type="Pfam" id="PF08030">
    <property type="entry name" value="NAD_binding_6"/>
    <property type="match status" value="1"/>
</dbReference>
<sequence length="309" mass="34993">MKMLSFAHSRFMQLLEWKKIGIANLPGVISLLAGLLMWVTSLPGVRRVNFELFFYTHQLYVVFVVFLALHVGDFIFCFAAGGIFLFMLDRFLRFCQSRRTVSVLSARTFPCGTLELVLSKPANLHYNALGWVFLQVRELSWLQWHPFSVSSSPLDGKHHLAILIKVLGDWTQKLERHISSISEKEPETEQLLRPYSEITASVEGPYGHESPYHLTYENLILVAGGIGISPFLAILSDVLHRINDGKSCLPRNILIIWAVKTSDELPLLHTVGMDSICPTFSDSLNLEIQTYVTFDNQNLPGNKFSFFGS</sequence>
<dbReference type="SFLD" id="SFLDS00052">
    <property type="entry name" value="Ferric_Reductase_Domain"/>
    <property type="match status" value="1"/>
</dbReference>
<name>A0ABR0XKN5_REHGL</name>
<dbReference type="InterPro" id="IPR017938">
    <property type="entry name" value="Riboflavin_synthase-like_b-brl"/>
</dbReference>
<keyword evidence="5 8" id="KW-1133">Transmembrane helix</keyword>
<keyword evidence="6" id="KW-0560">Oxidoreductase</keyword>
<evidence type="ECO:0000256" key="7">
    <source>
        <dbReference type="ARBA" id="ARBA00023136"/>
    </source>
</evidence>
<dbReference type="PANTHER" id="PTHR11972:SF69">
    <property type="entry name" value="FERRIC REDUCTION OXIDASE 6-RELATED"/>
    <property type="match status" value="1"/>
</dbReference>
<feature type="transmembrane region" description="Helical" evidence="8">
    <location>
        <begin position="59"/>
        <end position="88"/>
    </location>
</feature>
<comment type="subcellular location">
    <subcellularLocation>
        <location evidence="1">Membrane</location>
        <topology evidence="1">Multi-pass membrane protein</topology>
    </subcellularLocation>
</comment>
<dbReference type="PROSITE" id="PS51384">
    <property type="entry name" value="FAD_FR"/>
    <property type="match status" value="1"/>
</dbReference>
<reference evidence="10 11" key="1">
    <citation type="journal article" date="2021" name="Comput. Struct. Biotechnol. J.">
        <title>De novo genome assembly of the potent medicinal plant Rehmannia glutinosa using nanopore technology.</title>
        <authorList>
            <person name="Ma L."/>
            <person name="Dong C."/>
            <person name="Song C."/>
            <person name="Wang X."/>
            <person name="Zheng X."/>
            <person name="Niu Y."/>
            <person name="Chen S."/>
            <person name="Feng W."/>
        </authorList>
    </citation>
    <scope>NUCLEOTIDE SEQUENCE [LARGE SCALE GENOMIC DNA]</scope>
    <source>
        <strain evidence="10">DH-2019</strain>
    </source>
</reference>
<organism evidence="10 11">
    <name type="scientific">Rehmannia glutinosa</name>
    <name type="common">Chinese foxglove</name>
    <dbReference type="NCBI Taxonomy" id="99300"/>
    <lineage>
        <taxon>Eukaryota</taxon>
        <taxon>Viridiplantae</taxon>
        <taxon>Streptophyta</taxon>
        <taxon>Embryophyta</taxon>
        <taxon>Tracheophyta</taxon>
        <taxon>Spermatophyta</taxon>
        <taxon>Magnoliopsida</taxon>
        <taxon>eudicotyledons</taxon>
        <taxon>Gunneridae</taxon>
        <taxon>Pentapetalae</taxon>
        <taxon>asterids</taxon>
        <taxon>lamiids</taxon>
        <taxon>Lamiales</taxon>
        <taxon>Orobanchaceae</taxon>
        <taxon>Rehmannieae</taxon>
        <taxon>Rehmannia</taxon>
    </lineage>
</organism>
<dbReference type="InterPro" id="IPR013121">
    <property type="entry name" value="Fe_red_NAD-bd_6"/>
</dbReference>
<keyword evidence="3 8" id="KW-0812">Transmembrane</keyword>
<evidence type="ECO:0000256" key="2">
    <source>
        <dbReference type="ARBA" id="ARBA00022630"/>
    </source>
</evidence>
<evidence type="ECO:0000256" key="8">
    <source>
        <dbReference type="SAM" id="Phobius"/>
    </source>
</evidence>
<dbReference type="InterPro" id="IPR013112">
    <property type="entry name" value="FAD-bd_8"/>
</dbReference>
<accession>A0ABR0XKN5</accession>
<keyword evidence="7 8" id="KW-0472">Membrane</keyword>